<dbReference type="GO" id="GO:0016740">
    <property type="term" value="F:transferase activity"/>
    <property type="evidence" value="ECO:0007669"/>
    <property type="project" value="UniProtKB-KW"/>
</dbReference>
<dbReference type="OrthoDB" id="30967at2157"/>
<dbReference type="GO" id="GO:0009116">
    <property type="term" value="P:nucleoside metabolic process"/>
    <property type="evidence" value="ECO:0007669"/>
    <property type="project" value="UniProtKB-UniRule"/>
</dbReference>
<dbReference type="Gene3D" id="3.40.50.450">
    <property type="match status" value="1"/>
</dbReference>
<feature type="binding site" evidence="6">
    <location>
        <begin position="108"/>
        <end position="110"/>
    </location>
    <ligand>
        <name>substrate</name>
        <note>ligand shared between homodimeric partners</note>
    </ligand>
</feature>
<keyword evidence="2 6" id="KW-0378">Hydrolase</keyword>
<dbReference type="InterPro" id="IPR028607">
    <property type="entry name" value="DNPH1"/>
</dbReference>
<dbReference type="GO" id="GO:0006163">
    <property type="term" value="P:purine nucleotide metabolic process"/>
    <property type="evidence" value="ECO:0007669"/>
    <property type="project" value="UniProtKB-ARBA"/>
</dbReference>
<evidence type="ECO:0000313" key="8">
    <source>
        <dbReference type="Proteomes" id="UP000466535"/>
    </source>
</evidence>
<dbReference type="Proteomes" id="UP000466535">
    <property type="component" value="Unassembled WGS sequence"/>
</dbReference>
<organism evidence="7 8">
    <name type="scientific">Halovenus carboxidivorans</name>
    <dbReference type="NCBI Taxonomy" id="2692199"/>
    <lineage>
        <taxon>Archaea</taxon>
        <taxon>Methanobacteriati</taxon>
        <taxon>Methanobacteriota</taxon>
        <taxon>Stenosarchaea group</taxon>
        <taxon>Halobacteria</taxon>
        <taxon>Halobacteriales</taxon>
        <taxon>Haloarculaceae</taxon>
        <taxon>Halovenus</taxon>
    </lineage>
</organism>
<dbReference type="FunFam" id="3.40.50.450:FF:000019">
    <property type="entry name" value="2'-deoxynucleoside 5'-phosphate N-hydrolase 1"/>
    <property type="match status" value="1"/>
</dbReference>
<evidence type="ECO:0000256" key="5">
    <source>
        <dbReference type="ARBA" id="ARBA00047460"/>
    </source>
</evidence>
<comment type="similarity">
    <text evidence="6">Belongs to the 2'-deoxynucleoside 5'-phosphate N-hydrolase 1 family.</text>
</comment>
<comment type="catalytic activity">
    <reaction evidence="5">
        <text>5-hydroxymethyl-dUMP + H2O = 5-hydroxymethyluracil + 2-deoxy-D-ribose 5-phosphate</text>
        <dbReference type="Rhea" id="RHEA:77099"/>
        <dbReference type="ChEBI" id="CHEBI:15377"/>
        <dbReference type="ChEBI" id="CHEBI:16964"/>
        <dbReference type="ChEBI" id="CHEBI:62877"/>
        <dbReference type="ChEBI" id="CHEBI:90409"/>
    </reaction>
    <physiologicalReaction direction="left-to-right" evidence="5">
        <dbReference type="Rhea" id="RHEA:77100"/>
    </physiologicalReaction>
</comment>
<dbReference type="PANTHER" id="PTHR15364">
    <property type="entry name" value="2'-DEOXYNUCLEOSIDE 5'-PHOSPHATE N-HYDROLASE 1"/>
    <property type="match status" value="1"/>
</dbReference>
<evidence type="ECO:0000256" key="3">
    <source>
        <dbReference type="ARBA" id="ARBA00023080"/>
    </source>
</evidence>
<evidence type="ECO:0000256" key="2">
    <source>
        <dbReference type="ARBA" id="ARBA00022801"/>
    </source>
</evidence>
<reference evidence="7 8" key="1">
    <citation type="submission" date="2019-12" db="EMBL/GenBank/DDBJ databases">
        <title>Isolation and characterization of three novel carbon monoxide-oxidizing members of Halobacteria from salione crusts and soils.</title>
        <authorList>
            <person name="Myers M.R."/>
            <person name="King G.M."/>
        </authorList>
    </citation>
    <scope>NUCLEOTIDE SEQUENCE [LARGE SCALE GENOMIC DNA]</scope>
    <source>
        <strain evidence="7 8">WSH3</strain>
    </source>
</reference>
<keyword evidence="3 6" id="KW-0546">Nucleotide metabolism</keyword>
<name>A0A6B0T4Q6_9EURY</name>
<dbReference type="HAMAP" id="MF_03036">
    <property type="entry name" value="Nuc_phosphate_hydrolase"/>
    <property type="match status" value="1"/>
</dbReference>
<comment type="subunit">
    <text evidence="1 6">Monomer and homodimer.</text>
</comment>
<sequence>MDIYFAGSIRGGQSDVELYAELIELLNEYGTVLTEHVGTETVQEEETQAGMTDHDIHEQDLAWLRQADAVVAEVSTPSLGVGYELGRAVELGTPIHCLYRPEAEHDLSAMIRGCDDIEVTEYDQPTELSETLAEFLEAAESA</sequence>
<dbReference type="GO" id="GO:0042802">
    <property type="term" value="F:identical protein binding"/>
    <property type="evidence" value="ECO:0007669"/>
    <property type="project" value="UniProtKB-ARBA"/>
</dbReference>
<dbReference type="PANTHER" id="PTHR15364:SF0">
    <property type="entry name" value="2'-DEOXYNUCLEOSIDE 5'-PHOSPHATE N-HYDROLASE 1"/>
    <property type="match status" value="1"/>
</dbReference>
<dbReference type="GO" id="GO:0070694">
    <property type="term" value="F:5-hydroxymethyl-dUMP N-hydrolase activity"/>
    <property type="evidence" value="ECO:0007669"/>
    <property type="project" value="InterPro"/>
</dbReference>
<dbReference type="InterPro" id="IPR007710">
    <property type="entry name" value="Nucleoside_deoxyribTrfase"/>
</dbReference>
<evidence type="ECO:0000256" key="6">
    <source>
        <dbReference type="HAMAP-Rule" id="MF_03036"/>
    </source>
</evidence>
<dbReference type="InterPro" id="IPR051239">
    <property type="entry name" value="2'-dNMP_N-hydrolase"/>
</dbReference>
<proteinExistence type="inferred from homology"/>
<comment type="catalytic activity">
    <reaction evidence="6">
        <text>a purine 2'-deoxyribonucleoside 5'-phosphate + H2O = a purine nucleobase + 2-deoxy-D-ribose 5-phosphate</text>
        <dbReference type="Rhea" id="RHEA:51132"/>
        <dbReference type="ChEBI" id="CHEBI:15377"/>
        <dbReference type="ChEBI" id="CHEBI:26386"/>
        <dbReference type="ChEBI" id="CHEBI:62877"/>
        <dbReference type="ChEBI" id="CHEBI:142198"/>
    </reaction>
</comment>
<dbReference type="SUPFAM" id="SSF52309">
    <property type="entry name" value="N-(deoxy)ribosyltransferase-like"/>
    <property type="match status" value="1"/>
</dbReference>
<evidence type="ECO:0000256" key="4">
    <source>
        <dbReference type="ARBA" id="ARBA00023295"/>
    </source>
</evidence>
<comment type="catalytic activity">
    <reaction evidence="6">
        <text>a pyrimidine 2'-deoxyribonucleoside 5'-phosphate + H2O = a pyrimidine nucleobase + 2-deoxy-D-ribose 5-phosphate</text>
        <dbReference type="Rhea" id="RHEA:57852"/>
        <dbReference type="ChEBI" id="CHEBI:15377"/>
        <dbReference type="ChEBI" id="CHEBI:26432"/>
        <dbReference type="ChEBI" id="CHEBI:62877"/>
        <dbReference type="ChEBI" id="CHEBI:142209"/>
    </reaction>
</comment>
<keyword evidence="8" id="KW-1185">Reference proteome</keyword>
<comment type="caution">
    <text evidence="6">Lacks conserved residue(s) required for the propagation of feature annotation.</text>
</comment>
<dbReference type="EC" id="3.2.2.-" evidence="6"/>
<dbReference type="AlphaFoldDB" id="A0A6B0T4Q6"/>
<dbReference type="RefSeq" id="WP_159764069.1">
    <property type="nucleotide sequence ID" value="NZ_WUUT01000003.1"/>
</dbReference>
<protein>
    <recommendedName>
        <fullName evidence="6">Putative 2'-deoxynucleoside 5'-phosphate N-hydrolase 1</fullName>
        <ecNumber evidence="6">3.2.2.-</ecNumber>
    </recommendedName>
</protein>
<keyword evidence="7" id="KW-0808">Transferase</keyword>
<accession>A0A6B0T4Q6</accession>
<feature type="binding site" description="in other chain" evidence="6">
    <location>
        <position position="84"/>
    </location>
    <ligand>
        <name>substrate</name>
        <note>ligand shared between homodimeric partners</note>
    </ligand>
</feature>
<evidence type="ECO:0000313" key="7">
    <source>
        <dbReference type="EMBL" id="MXR51947.1"/>
    </source>
</evidence>
<dbReference type="Pfam" id="PF05014">
    <property type="entry name" value="Nuc_deoxyrib_tr"/>
    <property type="match status" value="1"/>
</dbReference>
<feature type="binding site" description="in other chain" evidence="6">
    <location>
        <position position="19"/>
    </location>
    <ligand>
        <name>substrate</name>
        <note>ligand shared between homodimeric partners</note>
    </ligand>
</feature>
<comment type="function">
    <text evidence="6">Catalyzes the cleavage of the N-glycosidic bond of deoxyribonucleoside 5'-monophosphates to yield deoxyribose 5-phosphate and a purine or pyrimidine base.</text>
</comment>
<dbReference type="GO" id="GO:0009159">
    <property type="term" value="P:deoxyribonucleoside monophosphate catabolic process"/>
    <property type="evidence" value="ECO:0007669"/>
    <property type="project" value="InterPro"/>
</dbReference>
<keyword evidence="4 6" id="KW-0326">Glycosidase</keyword>
<evidence type="ECO:0000256" key="1">
    <source>
        <dbReference type="ARBA" id="ARBA00011407"/>
    </source>
</evidence>
<comment type="caution">
    <text evidence="7">The sequence shown here is derived from an EMBL/GenBank/DDBJ whole genome shotgun (WGS) entry which is preliminary data.</text>
</comment>
<gene>
    <name evidence="7" type="ORF">GRX03_10080</name>
</gene>
<dbReference type="EMBL" id="WUUT01000003">
    <property type="protein sequence ID" value="MXR51947.1"/>
    <property type="molecule type" value="Genomic_DNA"/>
</dbReference>